<dbReference type="EMBL" id="BJYM01000009">
    <property type="protein sequence ID" value="GEN87685.1"/>
    <property type="molecule type" value="Genomic_DNA"/>
</dbReference>
<dbReference type="OrthoDB" id="2721960at2"/>
<dbReference type="Proteomes" id="UP000321558">
    <property type="component" value="Unassembled WGS sequence"/>
</dbReference>
<organism evidence="1 2">
    <name type="scientific">Oceanobacillus sojae</name>
    <dbReference type="NCBI Taxonomy" id="582851"/>
    <lineage>
        <taxon>Bacteria</taxon>
        <taxon>Bacillati</taxon>
        <taxon>Bacillota</taxon>
        <taxon>Bacilli</taxon>
        <taxon>Bacillales</taxon>
        <taxon>Bacillaceae</taxon>
        <taxon>Oceanobacillus</taxon>
    </lineage>
</organism>
<evidence type="ECO:0000313" key="1">
    <source>
        <dbReference type="EMBL" id="GEN87685.1"/>
    </source>
</evidence>
<dbReference type="STRING" id="582851.GCA_900162665_01075"/>
<comment type="caution">
    <text evidence="1">The sequence shown here is derived from an EMBL/GenBank/DDBJ whole genome shotgun (WGS) entry which is preliminary data.</text>
</comment>
<proteinExistence type="predicted"/>
<name>A0A511ZJT5_9BACI</name>
<dbReference type="RefSeq" id="WP_147210653.1">
    <property type="nucleotide sequence ID" value="NZ_BJYM01000009.1"/>
</dbReference>
<gene>
    <name evidence="1" type="ORF">OSO01_24240</name>
</gene>
<keyword evidence="2" id="KW-1185">Reference proteome</keyword>
<evidence type="ECO:0000313" key="2">
    <source>
        <dbReference type="Proteomes" id="UP000321558"/>
    </source>
</evidence>
<accession>A0A511ZJT5</accession>
<sequence>MDKTHMLPANQMNHQSNMDSRLFFGGPGWGPGFFGPGFYGPGFFGPGLIGPGFGGPYYGNPVFQYGIPFLGGVITGMAIDNFPRYSSEPYGYPAPYWGGNQSI</sequence>
<protein>
    <submittedName>
        <fullName evidence="1">Uncharacterized protein</fullName>
    </submittedName>
</protein>
<reference evidence="1 2" key="1">
    <citation type="submission" date="2019-07" db="EMBL/GenBank/DDBJ databases">
        <title>Whole genome shotgun sequence of Oceanobacillus sojae NBRC 105379.</title>
        <authorList>
            <person name="Hosoyama A."/>
            <person name="Uohara A."/>
            <person name="Ohji S."/>
            <person name="Ichikawa N."/>
        </authorList>
    </citation>
    <scope>NUCLEOTIDE SEQUENCE [LARGE SCALE GENOMIC DNA]</scope>
    <source>
        <strain evidence="1 2">NBRC 105379</strain>
    </source>
</reference>
<dbReference type="AlphaFoldDB" id="A0A511ZJT5"/>